<evidence type="ECO:0000256" key="3">
    <source>
        <dbReference type="ARBA" id="ARBA00022630"/>
    </source>
</evidence>
<keyword evidence="7" id="KW-0503">Monooxygenase</keyword>
<protein>
    <submittedName>
        <fullName evidence="9">NAD(P)/FAD-dependent oxidoreductase</fullName>
    </submittedName>
</protein>
<keyword evidence="3" id="KW-0285">Flavoprotein</keyword>
<keyword evidence="10" id="KW-1185">Reference proteome</keyword>
<dbReference type="Gene3D" id="3.50.50.60">
    <property type="entry name" value="FAD/NAD(P)-binding domain"/>
    <property type="match status" value="2"/>
</dbReference>
<evidence type="ECO:0000313" key="9">
    <source>
        <dbReference type="EMBL" id="MDF8333808.1"/>
    </source>
</evidence>
<dbReference type="InterPro" id="IPR036188">
    <property type="entry name" value="FAD/NAD-bd_sf"/>
</dbReference>
<evidence type="ECO:0000256" key="1">
    <source>
        <dbReference type="ARBA" id="ARBA00001974"/>
    </source>
</evidence>
<comment type="similarity">
    <text evidence="2">Belongs to the FAD-binding monooxygenase family.</text>
</comment>
<keyword evidence="6" id="KW-0560">Oxidoreductase</keyword>
<evidence type="ECO:0000256" key="4">
    <source>
        <dbReference type="ARBA" id="ARBA00022827"/>
    </source>
</evidence>
<name>A0ABT6CIQ3_9SPHN</name>
<gene>
    <name evidence="9" type="ORF">POM99_11395</name>
</gene>
<organism evidence="9 10">
    <name type="scientific">Novosphingobium cyanobacteriorum</name>
    <dbReference type="NCBI Taxonomy" id="3024215"/>
    <lineage>
        <taxon>Bacteria</taxon>
        <taxon>Pseudomonadati</taxon>
        <taxon>Pseudomonadota</taxon>
        <taxon>Alphaproteobacteria</taxon>
        <taxon>Sphingomonadales</taxon>
        <taxon>Sphingomonadaceae</taxon>
        <taxon>Novosphingobium</taxon>
    </lineage>
</organism>
<evidence type="ECO:0000313" key="10">
    <source>
        <dbReference type="Proteomes" id="UP001222770"/>
    </source>
</evidence>
<evidence type="ECO:0000256" key="2">
    <source>
        <dbReference type="ARBA" id="ARBA00010139"/>
    </source>
</evidence>
<comment type="cofactor">
    <cofactor evidence="1">
        <name>FAD</name>
        <dbReference type="ChEBI" id="CHEBI:57692"/>
    </cofactor>
</comment>
<keyword evidence="4" id="KW-0274">FAD</keyword>
<dbReference type="InterPro" id="IPR050775">
    <property type="entry name" value="FAD-binding_Monooxygenases"/>
</dbReference>
<accession>A0ABT6CIQ3</accession>
<proteinExistence type="inferred from homology"/>
<dbReference type="Pfam" id="PF07992">
    <property type="entry name" value="Pyr_redox_2"/>
    <property type="match status" value="1"/>
</dbReference>
<sequence length="609" mass="67852">MATEAQTHENAVETAMASSYGIDLVELRAKYAFERQKRLNPRKNEQFIEVTGDFSHYIDDPYTTEPLVRESVVEVVDAVVIGGGFGGLLAGSKLRDAGIDNFRIIEKAADFGGTWYWNRYPGAQCDIESYIYMPLLEETGYIPTEKYAYAGELFEHAKRIGRTFDLYKAALFQTQITQLRWNEEQHRWDVATDRGDQISARFVLSASGPLNRPRLPGIPGIASFRGHTFHTSRWDYGYTGGHSRGEMVGLNDKHVAVIGTGATAIQCVPYVAQDAARLYVVQRTPSTVDVRGNRPTDPAWASTLQPGWQRARMDNFIATLNGVNDGPDLVDDGWTHLAYDTVNSLRKPDGSAFSPEEMAIAMEIADFRKGDDIRARIDRIVQDPAKAESLKPWYGMVCKRPTFNDEYLDAFNRDNVSLIDTQGRGPDRITESAIVFDGVEYPVDCIIFATGFETGTAYSRRAAFEIYGVDGLSLTQKFANGTSTLYGLATSGFPNFFMMALGQNGFKPNISDTLEEQARHIVEIVKSTLDQSKTRVEVEETAEKAWVAHVLDLAKIKLPYFEACTPGYYTGEGDIDKGLLIDTYAPGPIEFTKVIDAWRNDGRPGLVID</sequence>
<dbReference type="SUPFAM" id="SSF51905">
    <property type="entry name" value="FAD/NAD(P)-binding domain"/>
    <property type="match status" value="1"/>
</dbReference>
<dbReference type="PANTHER" id="PTHR43098">
    <property type="entry name" value="L-ORNITHINE N(5)-MONOOXYGENASE-RELATED"/>
    <property type="match status" value="1"/>
</dbReference>
<dbReference type="PANTHER" id="PTHR43098:SF4">
    <property type="entry name" value="BLR3857 PROTEIN"/>
    <property type="match status" value="1"/>
</dbReference>
<comment type="caution">
    <text evidence="9">The sequence shown here is derived from an EMBL/GenBank/DDBJ whole genome shotgun (WGS) entry which is preliminary data.</text>
</comment>
<evidence type="ECO:0000256" key="7">
    <source>
        <dbReference type="ARBA" id="ARBA00023033"/>
    </source>
</evidence>
<evidence type="ECO:0000256" key="6">
    <source>
        <dbReference type="ARBA" id="ARBA00023002"/>
    </source>
</evidence>
<dbReference type="RefSeq" id="WP_277277858.1">
    <property type="nucleotide sequence ID" value="NZ_JAROCY010000009.1"/>
</dbReference>
<keyword evidence="5" id="KW-0521">NADP</keyword>
<feature type="domain" description="FAD/NAD(P)-binding" evidence="8">
    <location>
        <begin position="77"/>
        <end position="287"/>
    </location>
</feature>
<evidence type="ECO:0000256" key="5">
    <source>
        <dbReference type="ARBA" id="ARBA00022857"/>
    </source>
</evidence>
<evidence type="ECO:0000259" key="8">
    <source>
        <dbReference type="Pfam" id="PF07992"/>
    </source>
</evidence>
<reference evidence="9 10" key="1">
    <citation type="submission" date="2023-03" db="EMBL/GenBank/DDBJ databases">
        <title>Novosphingobium cyanobacteriorum sp. nov., isolated from a eutrophic reservoir during the Microcystis bloom period.</title>
        <authorList>
            <person name="Kang M."/>
            <person name="Le V."/>
            <person name="Ko S.-R."/>
            <person name="Lee S.-A."/>
            <person name="Ahn C.-Y."/>
        </authorList>
    </citation>
    <scope>NUCLEOTIDE SEQUENCE [LARGE SCALE GENOMIC DNA]</scope>
    <source>
        <strain evidence="9 10">HBC54</strain>
    </source>
</reference>
<dbReference type="EMBL" id="JAROCY010000009">
    <property type="protein sequence ID" value="MDF8333808.1"/>
    <property type="molecule type" value="Genomic_DNA"/>
</dbReference>
<dbReference type="InterPro" id="IPR023753">
    <property type="entry name" value="FAD/NAD-binding_dom"/>
</dbReference>
<dbReference type="Proteomes" id="UP001222770">
    <property type="component" value="Unassembled WGS sequence"/>
</dbReference>